<keyword evidence="7 8" id="KW-0012">Acyltransferase</keyword>
<evidence type="ECO:0000256" key="7">
    <source>
        <dbReference type="ARBA" id="ARBA00023315"/>
    </source>
</evidence>
<sequence length="536" mass="56999">MPSGAASSHTPASRLEHVPDSSPAAVRPLIPLWLALVGAVVGGAVLDAAFPDIGWWPLAFAGVAFALVGLIGRSAWGALAVGAVFGASFYFIHISWITRYLGPIPWFGLAGIETLFFAVGSIPIALAYRWVPRLLPGQGARLIALPALVAGLWTARELFMGSWPYTGFPWGRVGMSQSESPLAHVASWTGVAGLTFLMVFVTAAVIEWLRLGRLRDLRTALPAAVVAVALVALPAFPTTDAGTYRVGSVQGDGPTGYFDSREPYDVLRSQLAATQPIIDEPMDLLVWPEGGIDADPLSNASVADTLDRLSERIDAPLLVNAATQRGDDIYNTSMLWRAGADNPVAIHDKSRPVPMGEYVPDRWFFELIVPDLIGLIQREYTPGTNPPFMDVSGIGVGLAICFDVLYDDVIWTGARDGAQLYVFQTNNADFRDTDENLQQLAFARMRAIETGRAVVNISTVGTSQVIAPDGTEIDGLPAAEAGAMITEVPLRTGLTPAVIVGGAVQVILGWGSLLALLACGVSVAVARRRSRSTSAT</sequence>
<dbReference type="InterPro" id="IPR004563">
    <property type="entry name" value="Apolipo_AcylTrfase"/>
</dbReference>
<dbReference type="Pfam" id="PF20154">
    <property type="entry name" value="LNT_N"/>
    <property type="match status" value="1"/>
</dbReference>
<feature type="transmembrane region" description="Helical" evidence="8">
    <location>
        <begin position="55"/>
        <end position="72"/>
    </location>
</feature>
<evidence type="ECO:0000256" key="2">
    <source>
        <dbReference type="ARBA" id="ARBA00022475"/>
    </source>
</evidence>
<organism evidence="11 12">
    <name type="scientific">Microbacterium plantarum</name>
    <dbReference type="NCBI Taxonomy" id="1816425"/>
    <lineage>
        <taxon>Bacteria</taxon>
        <taxon>Bacillati</taxon>
        <taxon>Actinomycetota</taxon>
        <taxon>Actinomycetes</taxon>
        <taxon>Micrococcales</taxon>
        <taxon>Microbacteriaceae</taxon>
        <taxon>Microbacterium</taxon>
    </lineage>
</organism>
<dbReference type="PANTHER" id="PTHR38686:SF1">
    <property type="entry name" value="APOLIPOPROTEIN N-ACYLTRANSFERASE"/>
    <property type="match status" value="1"/>
</dbReference>
<keyword evidence="2 8" id="KW-1003">Cell membrane</keyword>
<evidence type="ECO:0000313" key="12">
    <source>
        <dbReference type="Proteomes" id="UP001589643"/>
    </source>
</evidence>
<dbReference type="EMBL" id="JBHLHV010000001">
    <property type="protein sequence ID" value="MFB8893189.1"/>
    <property type="molecule type" value="Genomic_DNA"/>
</dbReference>
<feature type="compositionally biased region" description="Polar residues" evidence="9">
    <location>
        <begin position="1"/>
        <end position="11"/>
    </location>
</feature>
<dbReference type="SUPFAM" id="SSF56317">
    <property type="entry name" value="Carbon-nitrogen hydrolase"/>
    <property type="match status" value="1"/>
</dbReference>
<gene>
    <name evidence="8 11" type="primary">lnt</name>
    <name evidence="11" type="ORF">AB7P39_10090</name>
</gene>
<evidence type="ECO:0000256" key="4">
    <source>
        <dbReference type="ARBA" id="ARBA00022692"/>
    </source>
</evidence>
<evidence type="ECO:0000256" key="8">
    <source>
        <dbReference type="HAMAP-Rule" id="MF_01148"/>
    </source>
</evidence>
<proteinExistence type="inferred from homology"/>
<name>A0ABV5ET92_9MICO</name>
<keyword evidence="4 8" id="KW-0812">Transmembrane</keyword>
<dbReference type="EC" id="2.3.1.269" evidence="8"/>
<feature type="transmembrane region" description="Helical" evidence="8">
    <location>
        <begin position="507"/>
        <end position="526"/>
    </location>
</feature>
<evidence type="ECO:0000256" key="6">
    <source>
        <dbReference type="ARBA" id="ARBA00023136"/>
    </source>
</evidence>
<comment type="subcellular location">
    <subcellularLocation>
        <location evidence="1 8">Cell membrane</location>
        <topology evidence="1 8">Multi-pass membrane protein</topology>
    </subcellularLocation>
</comment>
<dbReference type="HAMAP" id="MF_01148">
    <property type="entry name" value="Lnt"/>
    <property type="match status" value="1"/>
</dbReference>
<evidence type="ECO:0000313" key="11">
    <source>
        <dbReference type="EMBL" id="MFB8893189.1"/>
    </source>
</evidence>
<dbReference type="GO" id="GO:0016746">
    <property type="term" value="F:acyltransferase activity"/>
    <property type="evidence" value="ECO:0007669"/>
    <property type="project" value="UniProtKB-KW"/>
</dbReference>
<comment type="caution">
    <text evidence="11">The sequence shown here is derived from an EMBL/GenBank/DDBJ whole genome shotgun (WGS) entry which is preliminary data.</text>
</comment>
<dbReference type="Gene3D" id="3.60.110.10">
    <property type="entry name" value="Carbon-nitrogen hydrolase"/>
    <property type="match status" value="1"/>
</dbReference>
<evidence type="ECO:0000256" key="3">
    <source>
        <dbReference type="ARBA" id="ARBA00022679"/>
    </source>
</evidence>
<comment type="catalytic activity">
    <reaction evidence="8">
        <text>N-terminal S-1,2-diacyl-sn-glyceryl-L-cysteinyl-[lipoprotein] + a glycerophospholipid = N-acyl-S-1,2-diacyl-sn-glyceryl-L-cysteinyl-[lipoprotein] + a 2-acyl-sn-glycero-3-phospholipid + H(+)</text>
        <dbReference type="Rhea" id="RHEA:48228"/>
        <dbReference type="Rhea" id="RHEA-COMP:14681"/>
        <dbReference type="Rhea" id="RHEA-COMP:14684"/>
        <dbReference type="ChEBI" id="CHEBI:15378"/>
        <dbReference type="ChEBI" id="CHEBI:136912"/>
        <dbReference type="ChEBI" id="CHEBI:140656"/>
        <dbReference type="ChEBI" id="CHEBI:140657"/>
        <dbReference type="ChEBI" id="CHEBI:140660"/>
        <dbReference type="EC" id="2.3.1.269"/>
    </reaction>
</comment>
<dbReference type="InterPro" id="IPR036526">
    <property type="entry name" value="C-N_Hydrolase_sf"/>
</dbReference>
<comment type="function">
    <text evidence="8">Catalyzes the phospholipid dependent N-acylation of the N-terminal cysteine of apolipoprotein, the last step in lipoprotein maturation.</text>
</comment>
<protein>
    <recommendedName>
        <fullName evidence="8">Apolipoprotein N-acyltransferase</fullName>
        <shortName evidence="8">ALP N-acyltransferase</shortName>
        <ecNumber evidence="8">2.3.1.269</ecNumber>
    </recommendedName>
</protein>
<feature type="transmembrane region" description="Helical" evidence="8">
    <location>
        <begin position="29"/>
        <end position="49"/>
    </location>
</feature>
<feature type="transmembrane region" description="Helical" evidence="8">
    <location>
        <begin position="185"/>
        <end position="205"/>
    </location>
</feature>
<comment type="similarity">
    <text evidence="8">Belongs to the CN hydrolase family. Apolipoprotein N-acyltransferase subfamily.</text>
</comment>
<feature type="domain" description="CN hydrolase" evidence="10">
    <location>
        <begin position="244"/>
        <end position="490"/>
    </location>
</feature>
<feature type="transmembrane region" description="Helical" evidence="8">
    <location>
        <begin position="217"/>
        <end position="236"/>
    </location>
</feature>
<evidence type="ECO:0000256" key="5">
    <source>
        <dbReference type="ARBA" id="ARBA00022989"/>
    </source>
</evidence>
<evidence type="ECO:0000256" key="9">
    <source>
        <dbReference type="SAM" id="MobiDB-lite"/>
    </source>
</evidence>
<dbReference type="PANTHER" id="PTHR38686">
    <property type="entry name" value="APOLIPOPROTEIN N-ACYLTRANSFERASE"/>
    <property type="match status" value="1"/>
</dbReference>
<dbReference type="InterPro" id="IPR003010">
    <property type="entry name" value="C-N_Hydrolase"/>
</dbReference>
<feature type="transmembrane region" description="Helical" evidence="8">
    <location>
        <begin position="104"/>
        <end position="131"/>
    </location>
</feature>
<keyword evidence="5 8" id="KW-1133">Transmembrane helix</keyword>
<keyword evidence="3 8" id="KW-0808">Transferase</keyword>
<dbReference type="NCBIfam" id="TIGR00546">
    <property type="entry name" value="lnt"/>
    <property type="match status" value="1"/>
</dbReference>
<dbReference type="RefSeq" id="WP_112615169.1">
    <property type="nucleotide sequence ID" value="NZ_JBHLHV010000001.1"/>
</dbReference>
<reference evidence="11 12" key="1">
    <citation type="submission" date="2024-08" db="EMBL/GenBank/DDBJ databases">
        <title>Heavy metals resistant antinobacteria isolated from wastewater.</title>
        <authorList>
            <person name="Roman Ponce B."/>
            <person name="Blanco Mercado M.A."/>
            <person name="Avila Aldana I.N."/>
            <person name="Morales Arrieta S."/>
        </authorList>
    </citation>
    <scope>NUCLEOTIDE SEQUENCE [LARGE SCALE GENOMIC DNA]</scope>
    <source>
        <strain evidence="12">sma-1</strain>
    </source>
</reference>
<feature type="region of interest" description="Disordered" evidence="9">
    <location>
        <begin position="1"/>
        <end position="20"/>
    </location>
</feature>
<dbReference type="CDD" id="cd07571">
    <property type="entry name" value="ALP_N-acyl_transferase"/>
    <property type="match status" value="1"/>
</dbReference>
<dbReference type="PROSITE" id="PS50263">
    <property type="entry name" value="CN_HYDROLASE"/>
    <property type="match status" value="1"/>
</dbReference>
<comment type="pathway">
    <text evidence="8">Protein modification; lipoprotein biosynthesis (N-acyl transfer).</text>
</comment>
<feature type="transmembrane region" description="Helical" evidence="8">
    <location>
        <begin position="79"/>
        <end position="98"/>
    </location>
</feature>
<dbReference type="Proteomes" id="UP001589643">
    <property type="component" value="Unassembled WGS sequence"/>
</dbReference>
<dbReference type="Pfam" id="PF00795">
    <property type="entry name" value="CN_hydrolase"/>
    <property type="match status" value="1"/>
</dbReference>
<keyword evidence="6 8" id="KW-0472">Membrane</keyword>
<dbReference type="InterPro" id="IPR045378">
    <property type="entry name" value="LNT_N"/>
</dbReference>
<evidence type="ECO:0000256" key="1">
    <source>
        <dbReference type="ARBA" id="ARBA00004651"/>
    </source>
</evidence>
<keyword evidence="12" id="KW-1185">Reference proteome</keyword>
<evidence type="ECO:0000259" key="10">
    <source>
        <dbReference type="PROSITE" id="PS50263"/>
    </source>
</evidence>
<accession>A0ABV5ET92</accession>